<dbReference type="PANTHER" id="PTHR30327">
    <property type="entry name" value="UNCHARACTERIZED PROTEIN YQGE"/>
    <property type="match status" value="1"/>
</dbReference>
<protein>
    <submittedName>
        <fullName evidence="2">YqgE/AlgH family protein</fullName>
    </submittedName>
</protein>
<gene>
    <name evidence="2" type="ORF">NF556_13570</name>
</gene>
<name>A0ABY4YPE9_9MICO</name>
<dbReference type="InterPro" id="IPR003774">
    <property type="entry name" value="AlgH-like"/>
</dbReference>
<dbReference type="RefSeq" id="WP_252591449.1">
    <property type="nucleotide sequence ID" value="NZ_CP099489.1"/>
</dbReference>
<dbReference type="Gene3D" id="3.40.1740.10">
    <property type="entry name" value="VC0467-like"/>
    <property type="match status" value="1"/>
</dbReference>
<accession>A0ABY4YPE9</accession>
<dbReference type="SUPFAM" id="SSF143456">
    <property type="entry name" value="VC0467-like"/>
    <property type="match status" value="1"/>
</dbReference>
<keyword evidence="3" id="KW-1185">Reference proteome</keyword>
<dbReference type="EMBL" id="CP099489">
    <property type="protein sequence ID" value="USQ78652.1"/>
    <property type="molecule type" value="Genomic_DNA"/>
</dbReference>
<comment type="similarity">
    <text evidence="1">Belongs to the UPF0301 (AlgH) family.</text>
</comment>
<evidence type="ECO:0000313" key="3">
    <source>
        <dbReference type="Proteomes" id="UP001056455"/>
    </source>
</evidence>
<evidence type="ECO:0000256" key="1">
    <source>
        <dbReference type="ARBA" id="ARBA00009600"/>
    </source>
</evidence>
<dbReference type="PANTHER" id="PTHR30327:SF1">
    <property type="entry name" value="UPF0301 PROTEIN YQGE"/>
    <property type="match status" value="1"/>
</dbReference>
<evidence type="ECO:0000313" key="2">
    <source>
        <dbReference type="EMBL" id="USQ78652.1"/>
    </source>
</evidence>
<dbReference type="Pfam" id="PF02622">
    <property type="entry name" value="DUF179"/>
    <property type="match status" value="1"/>
</dbReference>
<sequence length="191" mass="20569">MTAQEEPSSLAGQVLVATPLTGQFFERSVVLVLHHDDNGATGVTLNKPMEAPVRAVLPDWQPHVTPPGVLFQGGPVQTDSAMGLVSVPGGVAAHTEALGISMLFGGLALVDLDAPPPVVVPEIAGLRIFVGYAGWSEGQLEEELIDGAWYVVEREPRDPFHESADLWRDVLVRQRNSLSLLANYTQHPEHN</sequence>
<organism evidence="2 3">
    <name type="scientific">Ornithinimicrobium faecis</name>
    <dbReference type="NCBI Taxonomy" id="2934158"/>
    <lineage>
        <taxon>Bacteria</taxon>
        <taxon>Bacillati</taxon>
        <taxon>Actinomycetota</taxon>
        <taxon>Actinomycetes</taxon>
        <taxon>Micrococcales</taxon>
        <taxon>Ornithinimicrobiaceae</taxon>
        <taxon>Ornithinimicrobium</taxon>
    </lineage>
</organism>
<reference evidence="2" key="1">
    <citation type="submission" date="2022-06" db="EMBL/GenBank/DDBJ databases">
        <title>Ornithinimicrobium HY1793.</title>
        <authorList>
            <person name="Huang Y."/>
        </authorList>
    </citation>
    <scope>NUCLEOTIDE SEQUENCE</scope>
    <source>
        <strain evidence="2">HY1793</strain>
    </source>
</reference>
<proteinExistence type="inferred from homology"/>
<dbReference type="Proteomes" id="UP001056455">
    <property type="component" value="Chromosome"/>
</dbReference>